<feature type="domain" description="HTH CENPB-type" evidence="3">
    <location>
        <begin position="67"/>
        <end position="144"/>
    </location>
</feature>
<dbReference type="Proteomes" id="UP000693981">
    <property type="component" value="Unassembled WGS sequence"/>
</dbReference>
<evidence type="ECO:0000259" key="3">
    <source>
        <dbReference type="PROSITE" id="PS51253"/>
    </source>
</evidence>
<feature type="region of interest" description="Disordered" evidence="2">
    <location>
        <begin position="142"/>
        <end position="206"/>
    </location>
</feature>
<reference evidence="4" key="1">
    <citation type="submission" date="2021-02" db="EMBL/GenBank/DDBJ databases">
        <authorList>
            <person name="Palmer J.M."/>
        </authorList>
    </citation>
    <scope>NUCLEOTIDE SEQUENCE</scope>
    <source>
        <strain evidence="4">SCRP23</strain>
    </source>
</reference>
<gene>
    <name evidence="4" type="ORF">PHYBOEH_003858</name>
</gene>
<proteinExistence type="predicted"/>
<accession>A0A8T1X4E8</accession>
<evidence type="ECO:0000313" key="5">
    <source>
        <dbReference type="Proteomes" id="UP000693981"/>
    </source>
</evidence>
<dbReference type="PROSITE" id="PS51253">
    <property type="entry name" value="HTH_CENPB"/>
    <property type="match status" value="1"/>
</dbReference>
<evidence type="ECO:0000256" key="2">
    <source>
        <dbReference type="SAM" id="MobiDB-lite"/>
    </source>
</evidence>
<evidence type="ECO:0000256" key="1">
    <source>
        <dbReference type="ARBA" id="ARBA00023125"/>
    </source>
</evidence>
<dbReference type="Pfam" id="PF03221">
    <property type="entry name" value="HTH_Tnp_Tc5"/>
    <property type="match status" value="1"/>
</dbReference>
<dbReference type="InterPro" id="IPR006600">
    <property type="entry name" value="HTH_CenpB_DNA-bd_dom"/>
</dbReference>
<dbReference type="OrthoDB" id="107779at2759"/>
<protein>
    <recommendedName>
        <fullName evidence="3">HTH CENPB-type domain-containing protein</fullName>
    </recommendedName>
</protein>
<dbReference type="AlphaFoldDB" id="A0A8T1X4E8"/>
<dbReference type="EMBL" id="JAGDFL010000021">
    <property type="protein sequence ID" value="KAG7400947.1"/>
    <property type="molecule type" value="Genomic_DNA"/>
</dbReference>
<dbReference type="GO" id="GO:0003677">
    <property type="term" value="F:DNA binding"/>
    <property type="evidence" value="ECO:0007669"/>
    <property type="project" value="UniProtKB-KW"/>
</dbReference>
<organism evidence="4 5">
    <name type="scientific">Phytophthora boehmeriae</name>
    <dbReference type="NCBI Taxonomy" id="109152"/>
    <lineage>
        <taxon>Eukaryota</taxon>
        <taxon>Sar</taxon>
        <taxon>Stramenopiles</taxon>
        <taxon>Oomycota</taxon>
        <taxon>Peronosporomycetes</taxon>
        <taxon>Peronosporales</taxon>
        <taxon>Peronosporaceae</taxon>
        <taxon>Phytophthora</taxon>
    </lineage>
</organism>
<dbReference type="SMART" id="SM00674">
    <property type="entry name" value="CENPB"/>
    <property type="match status" value="1"/>
</dbReference>
<keyword evidence="1" id="KW-0238">DNA-binding</keyword>
<feature type="compositionally biased region" description="Basic and acidic residues" evidence="2">
    <location>
        <begin position="197"/>
        <end position="206"/>
    </location>
</feature>
<feature type="compositionally biased region" description="Low complexity" evidence="2">
    <location>
        <begin position="181"/>
        <end position="195"/>
    </location>
</feature>
<keyword evidence="5" id="KW-1185">Reference proteome</keyword>
<evidence type="ECO:0000313" key="4">
    <source>
        <dbReference type="EMBL" id="KAG7400947.1"/>
    </source>
</evidence>
<name>A0A8T1X4E8_9STRA</name>
<sequence>MPEPKAKRTFLTNAQKLQLKEFWSQHADLQLAAVVAWVQEHFGATVGRATLYRIYHAPVAAFAGNARQKKRRSVKFPALERDVLAFYEENRRLSQSGGPALTDDALIRAAAELRERHGIPQEELKLSNGWLYRFKERHALRTAPQARGERCGEEEAETQTVKAHVPQAEKPTRKPRAPNQSRSHGSRVSRSAVVSGDRADSGAERRLALSSGTEISADDDQTHNTFAACGLDTVQALRYISAAAVRPTVAVAFVKWKLASGMAFNDTFSVDNDGIAVLRDATCQLNVELQHTALSTGSSTAIFKVWCGVELLGQCERYVRNDCGRALSVLQLRCMLPAKTVVRVEYHASGAASSESRLVLRLLDK</sequence>
<comment type="caution">
    <text evidence="4">The sequence shown here is derived from an EMBL/GenBank/DDBJ whole genome shotgun (WGS) entry which is preliminary data.</text>
</comment>